<dbReference type="AlphaFoldDB" id="A0A261F5F1"/>
<name>A0A261F5F1_9BIFI</name>
<comment type="caution">
    <text evidence="1">The sequence shown here is derived from an EMBL/GenBank/DDBJ whole genome shotgun (WGS) entry which is preliminary data.</text>
</comment>
<protein>
    <submittedName>
        <fullName evidence="1">Uncharacterized protein</fullName>
    </submittedName>
</protein>
<reference evidence="1 2" key="1">
    <citation type="journal article" date="2017" name="BMC Genomics">
        <title>Comparative genomic and phylogenomic analyses of the Bifidobacteriaceae family.</title>
        <authorList>
            <person name="Lugli G.A."/>
            <person name="Milani C."/>
            <person name="Turroni F."/>
            <person name="Duranti S."/>
            <person name="Mancabelli L."/>
            <person name="Mangifesta M."/>
            <person name="Ferrario C."/>
            <person name="Modesto M."/>
            <person name="Mattarelli P."/>
            <person name="Jiri K."/>
            <person name="van Sinderen D."/>
            <person name="Ventura M."/>
        </authorList>
    </citation>
    <scope>NUCLEOTIDE SEQUENCE [LARGE SCALE GENOMIC DNA]</scope>
    <source>
        <strain evidence="1 2">DSM 24762</strain>
    </source>
</reference>
<dbReference type="EMBL" id="MWWT01000005">
    <property type="protein sequence ID" value="OZG54126.1"/>
    <property type="molecule type" value="Genomic_DNA"/>
</dbReference>
<sequence length="274" mass="29778">MQTVAYECAVTGETVSFDGPLYGETLASLRGYKWAYSLGAHSMSGVGLQAREVTANFKVTSRVELDRARKLFTADMREGKPGTLIIDSMWRQKAFITAHEPSDITPELLTSQLTIVLLDGVWWREGATVECAVHSAEGGTWLDLPFNLPFDLQAPRMSAHVENIMPSSMPFRLRIYGPSNNPRVKIGGNDYMLDVLIPTGGYVTVDSRSRTATLVAANGDTSNVLSSAHRGSGLGSGAYIFEPLAPGVSQVEWDGSFGFDVTPIVEEVEPAWSI</sequence>
<accession>A0A261F5F1</accession>
<gene>
    <name evidence="1" type="ORF">ALMA_0587</name>
</gene>
<dbReference type="Proteomes" id="UP000243657">
    <property type="component" value="Unassembled WGS sequence"/>
</dbReference>
<keyword evidence="2" id="KW-1185">Reference proteome</keyword>
<dbReference type="RefSeq" id="WP_094726327.1">
    <property type="nucleotide sequence ID" value="NZ_JBHLWS010000013.1"/>
</dbReference>
<organism evidence="1 2">
    <name type="scientific">Alloscardovia macacae</name>
    <dbReference type="NCBI Taxonomy" id="1160091"/>
    <lineage>
        <taxon>Bacteria</taxon>
        <taxon>Bacillati</taxon>
        <taxon>Actinomycetota</taxon>
        <taxon>Actinomycetes</taxon>
        <taxon>Bifidobacteriales</taxon>
        <taxon>Bifidobacteriaceae</taxon>
        <taxon>Alloscardovia</taxon>
    </lineage>
</organism>
<evidence type="ECO:0000313" key="1">
    <source>
        <dbReference type="EMBL" id="OZG54126.1"/>
    </source>
</evidence>
<proteinExistence type="predicted"/>
<evidence type="ECO:0000313" key="2">
    <source>
        <dbReference type="Proteomes" id="UP000243657"/>
    </source>
</evidence>